<sequence length="137" mass="16070">MLKVVANMRQPVTWLHDISHRLSKSTDYLFQSFNSCHPPQQFYEYYGRFEHDFGDVVKVVGFTGTSGPMLALKVHRLTYCYAYRENFHVLGKSYLFFWQVHNDIIVYGATRCNDMSFKVNTHVNNMIGACNDGWWNV</sequence>
<protein>
    <submittedName>
        <fullName evidence="1">Uncharacterized protein</fullName>
    </submittedName>
</protein>
<dbReference type="EMBL" id="SSDS01000044">
    <property type="protein sequence ID" value="TXG77501.1"/>
    <property type="molecule type" value="Genomic_DNA"/>
</dbReference>
<organism evidence="1 2">
    <name type="scientific">Candidatus Dojkabacteria bacterium</name>
    <dbReference type="NCBI Taxonomy" id="2099670"/>
    <lineage>
        <taxon>Bacteria</taxon>
        <taxon>Candidatus Dojkabacteria</taxon>
    </lineage>
</organism>
<evidence type="ECO:0000313" key="2">
    <source>
        <dbReference type="Proteomes" id="UP000321026"/>
    </source>
</evidence>
<comment type="caution">
    <text evidence="1">The sequence shown here is derived from an EMBL/GenBank/DDBJ whole genome shotgun (WGS) entry which is preliminary data.</text>
</comment>
<dbReference type="AlphaFoldDB" id="A0A5C7J7L8"/>
<accession>A0A5C7J7L8</accession>
<reference evidence="1 2" key="1">
    <citation type="submission" date="2018-09" db="EMBL/GenBank/DDBJ databases">
        <title>Metagenome Assembled Genomes from an Advanced Water Purification Facility.</title>
        <authorList>
            <person name="Stamps B.W."/>
            <person name="Spear J.R."/>
        </authorList>
    </citation>
    <scope>NUCLEOTIDE SEQUENCE [LARGE SCALE GENOMIC DNA]</scope>
    <source>
        <strain evidence="1">Bin_63_2</strain>
    </source>
</reference>
<name>A0A5C7J7L8_9BACT</name>
<proteinExistence type="predicted"/>
<dbReference type="Proteomes" id="UP000321026">
    <property type="component" value="Unassembled WGS sequence"/>
</dbReference>
<gene>
    <name evidence="1" type="ORF">E6Q11_02685</name>
</gene>
<evidence type="ECO:0000313" key="1">
    <source>
        <dbReference type="EMBL" id="TXG77501.1"/>
    </source>
</evidence>